<gene>
    <name evidence="9" type="ORF">AB0763_15790</name>
</gene>
<comment type="similarity">
    <text evidence="2">Belongs to the AzlC family.</text>
</comment>
<sequence length="234" mass="25194">MNPAQALSTSLQGVKDALPLLGGYIPIAISFGLISVQSGLTPLETILISTFLYAGASQFLLVAMIAAGSPIWLVIVMSLLINARHVVYGPNLAPYLNDRKGWWVLMHGLTDQVFALALTRLPQLDANERYPWFIGAAVLAWLSWVIGTAVGAITGDSLLTRWPVVSDVLPFALPALFLVLLLPRFTSVQWGATLIITMLAAIGLKMAELPNLSIPLAALLGGLTFYVCTMRKPI</sequence>
<feature type="transmembrane region" description="Helical" evidence="8">
    <location>
        <begin position="59"/>
        <end position="81"/>
    </location>
</feature>
<accession>A0AB39HH69</accession>
<evidence type="ECO:0000256" key="8">
    <source>
        <dbReference type="SAM" id="Phobius"/>
    </source>
</evidence>
<geneLocation type="plasmid" evidence="9">
    <name>p-HB236076</name>
</geneLocation>
<evidence type="ECO:0000256" key="7">
    <source>
        <dbReference type="ARBA" id="ARBA00023136"/>
    </source>
</evidence>
<evidence type="ECO:0000256" key="2">
    <source>
        <dbReference type="ARBA" id="ARBA00010735"/>
    </source>
</evidence>
<feature type="transmembrane region" description="Helical" evidence="8">
    <location>
        <begin position="212"/>
        <end position="229"/>
    </location>
</feature>
<evidence type="ECO:0000256" key="3">
    <source>
        <dbReference type="ARBA" id="ARBA00022448"/>
    </source>
</evidence>
<organism evidence="9">
    <name type="scientific">Vibrio sp. HB236076</name>
    <dbReference type="NCBI Taxonomy" id="3232307"/>
    <lineage>
        <taxon>Bacteria</taxon>
        <taxon>Pseudomonadati</taxon>
        <taxon>Pseudomonadota</taxon>
        <taxon>Gammaproteobacteria</taxon>
        <taxon>Vibrionales</taxon>
        <taxon>Vibrionaceae</taxon>
        <taxon>Vibrio</taxon>
    </lineage>
</organism>
<feature type="transmembrane region" description="Helical" evidence="8">
    <location>
        <begin position="159"/>
        <end position="181"/>
    </location>
</feature>
<keyword evidence="6 8" id="KW-1133">Transmembrane helix</keyword>
<reference evidence="9" key="1">
    <citation type="submission" date="2024-07" db="EMBL/GenBank/DDBJ databases">
        <title>Genome Analysis of a Potential Novel Vibrio Species Secreting pH- and Thermo-stable Alginate Lyase and its Application in Producing Alginate Oligosaccharides.</title>
        <authorList>
            <person name="Huang H."/>
            <person name="Bao K."/>
        </authorList>
    </citation>
    <scope>NUCLEOTIDE SEQUENCE</scope>
    <source>
        <strain evidence="9">HB236076</strain>
        <plasmid evidence="9">p-HB236076</plasmid>
    </source>
</reference>
<dbReference type="AlphaFoldDB" id="A0AB39HH69"/>
<evidence type="ECO:0000313" key="9">
    <source>
        <dbReference type="EMBL" id="XDK26503.1"/>
    </source>
</evidence>
<dbReference type="RefSeq" id="WP_306099408.1">
    <property type="nucleotide sequence ID" value="NZ_CP162602.1"/>
</dbReference>
<dbReference type="PANTHER" id="PTHR34979">
    <property type="entry name" value="INNER MEMBRANE PROTEIN YGAZ"/>
    <property type="match status" value="1"/>
</dbReference>
<keyword evidence="5 8" id="KW-0812">Transmembrane</keyword>
<dbReference type="EMBL" id="CP162602">
    <property type="protein sequence ID" value="XDK26503.1"/>
    <property type="molecule type" value="Genomic_DNA"/>
</dbReference>
<protein>
    <submittedName>
        <fullName evidence="9">AzlC family ABC transporter permease</fullName>
    </submittedName>
</protein>
<evidence type="ECO:0000256" key="4">
    <source>
        <dbReference type="ARBA" id="ARBA00022475"/>
    </source>
</evidence>
<feature type="transmembrane region" description="Helical" evidence="8">
    <location>
        <begin position="130"/>
        <end position="153"/>
    </location>
</feature>
<comment type="subcellular location">
    <subcellularLocation>
        <location evidence="1">Cell membrane</location>
        <topology evidence="1">Multi-pass membrane protein</topology>
    </subcellularLocation>
</comment>
<evidence type="ECO:0000256" key="6">
    <source>
        <dbReference type="ARBA" id="ARBA00022989"/>
    </source>
</evidence>
<feature type="transmembrane region" description="Helical" evidence="8">
    <location>
        <begin position="24"/>
        <end position="47"/>
    </location>
</feature>
<dbReference type="GO" id="GO:0005886">
    <property type="term" value="C:plasma membrane"/>
    <property type="evidence" value="ECO:0007669"/>
    <property type="project" value="UniProtKB-SubCell"/>
</dbReference>
<dbReference type="PANTHER" id="PTHR34979:SF1">
    <property type="entry name" value="INNER MEMBRANE PROTEIN YGAZ"/>
    <property type="match status" value="1"/>
</dbReference>
<keyword evidence="7 8" id="KW-0472">Membrane</keyword>
<proteinExistence type="inferred from homology"/>
<dbReference type="KEGG" id="vih:AB0763_15790"/>
<dbReference type="InterPro" id="IPR011606">
    <property type="entry name" value="Brnchd-chn_aa_trnsp_permease"/>
</dbReference>
<name>A0AB39HH69_9VIBR</name>
<evidence type="ECO:0000256" key="1">
    <source>
        <dbReference type="ARBA" id="ARBA00004651"/>
    </source>
</evidence>
<dbReference type="GO" id="GO:1903785">
    <property type="term" value="P:L-valine transmembrane transport"/>
    <property type="evidence" value="ECO:0007669"/>
    <property type="project" value="TreeGrafter"/>
</dbReference>
<evidence type="ECO:0000256" key="5">
    <source>
        <dbReference type="ARBA" id="ARBA00022692"/>
    </source>
</evidence>
<keyword evidence="3" id="KW-0813">Transport</keyword>
<keyword evidence="4" id="KW-1003">Cell membrane</keyword>
<feature type="transmembrane region" description="Helical" evidence="8">
    <location>
        <begin position="188"/>
        <end position="206"/>
    </location>
</feature>
<dbReference type="Pfam" id="PF03591">
    <property type="entry name" value="AzlC"/>
    <property type="match status" value="1"/>
</dbReference>
<keyword evidence="9" id="KW-0614">Plasmid</keyword>